<dbReference type="AlphaFoldDB" id="A0A1Q9R3E9"/>
<comment type="caution">
    <text evidence="1">The sequence shown here is derived from an EMBL/GenBank/DDBJ whole genome shotgun (WGS) entry which is preliminary data.</text>
</comment>
<reference evidence="1 2" key="1">
    <citation type="submission" date="2016-10" db="EMBL/GenBank/DDBJ databases">
        <title>Genome Sequence of Pseudomonas putida GM4FR.</title>
        <authorList>
            <person name="Poehlein A."/>
            <person name="Wemheuer F."/>
            <person name="Hollensteiner J."/>
            <person name="Wemheuer B."/>
        </authorList>
    </citation>
    <scope>NUCLEOTIDE SEQUENCE [LARGE SCALE GENOMIC DNA]</scope>
    <source>
        <strain evidence="1 2">GM4FR</strain>
    </source>
</reference>
<organism evidence="1 2">
    <name type="scientific">Pseudomonas putida</name>
    <name type="common">Arthrobacter siderocapsulatus</name>
    <dbReference type="NCBI Taxonomy" id="303"/>
    <lineage>
        <taxon>Bacteria</taxon>
        <taxon>Pseudomonadati</taxon>
        <taxon>Pseudomonadota</taxon>
        <taxon>Gammaproteobacteria</taxon>
        <taxon>Pseudomonadales</taxon>
        <taxon>Pseudomonadaceae</taxon>
        <taxon>Pseudomonas</taxon>
    </lineage>
</organism>
<accession>A0A1Q9R3E9</accession>
<evidence type="ECO:0000313" key="2">
    <source>
        <dbReference type="Proteomes" id="UP000186736"/>
    </source>
</evidence>
<evidence type="ECO:0000313" key="1">
    <source>
        <dbReference type="EMBL" id="OLS61911.1"/>
    </source>
</evidence>
<sequence>MIELFHTSPAEITCIDEDGRFGEFLFSLARSTS</sequence>
<protein>
    <submittedName>
        <fullName evidence="1">Uncharacterized protein</fullName>
    </submittedName>
</protein>
<proteinExistence type="predicted"/>
<dbReference type="EMBL" id="MKZO01000026">
    <property type="protein sequence ID" value="OLS61911.1"/>
    <property type="molecule type" value="Genomic_DNA"/>
</dbReference>
<dbReference type="Proteomes" id="UP000186736">
    <property type="component" value="Unassembled WGS sequence"/>
</dbReference>
<gene>
    <name evidence="1" type="ORF">PSEMO_32840</name>
</gene>
<name>A0A1Q9R3E9_PSEPU</name>